<accession>A0A1H6I042</accession>
<dbReference type="AlphaFoldDB" id="A0A1H6I042"/>
<sequence>MLKLGKLPDRTPVRIVITVSPDLNRDLVAYAEAYRQAYGHAETVADLIPSMLDLFLASDRGFVKARKDGAITADAVEPTRRRRRKEGTPDSILTGVGGRFMSVMETSNHPRMAVGSGRSPHAYGSRSSF</sequence>
<dbReference type="Proteomes" id="UP000182983">
    <property type="component" value="Unassembled WGS sequence"/>
</dbReference>
<evidence type="ECO:0000313" key="2">
    <source>
        <dbReference type="EMBL" id="SEH41795.1"/>
    </source>
</evidence>
<evidence type="ECO:0000313" key="3">
    <source>
        <dbReference type="Proteomes" id="UP000182983"/>
    </source>
</evidence>
<dbReference type="InterPro" id="IPR018733">
    <property type="entry name" value="DUF2274"/>
</dbReference>
<dbReference type="OrthoDB" id="9803810at2"/>
<dbReference type="Pfam" id="PF10038">
    <property type="entry name" value="DUF2274"/>
    <property type="match status" value="1"/>
</dbReference>
<name>A0A1H6I042_MAGFU</name>
<reference evidence="3" key="1">
    <citation type="submission" date="2016-10" db="EMBL/GenBank/DDBJ databases">
        <authorList>
            <person name="Varghese N."/>
            <person name="Submissions S."/>
        </authorList>
    </citation>
    <scope>NUCLEOTIDE SEQUENCE [LARGE SCALE GENOMIC DNA]</scope>
    <source>
        <strain evidence="3">DSM 13234</strain>
    </source>
</reference>
<feature type="region of interest" description="Disordered" evidence="1">
    <location>
        <begin position="107"/>
        <end position="129"/>
    </location>
</feature>
<proteinExistence type="predicted"/>
<dbReference type="EMBL" id="FNWO01000008">
    <property type="protein sequence ID" value="SEH41795.1"/>
    <property type="molecule type" value="Genomic_DNA"/>
</dbReference>
<protein>
    <recommendedName>
        <fullName evidence="4">DUF2274 domain-containing protein</fullName>
    </recommendedName>
</protein>
<keyword evidence="3" id="KW-1185">Reference proteome</keyword>
<evidence type="ECO:0000256" key="1">
    <source>
        <dbReference type="SAM" id="MobiDB-lite"/>
    </source>
</evidence>
<evidence type="ECO:0008006" key="4">
    <source>
        <dbReference type="Google" id="ProtNLM"/>
    </source>
</evidence>
<organism evidence="2 3">
    <name type="scientific">Magnetospirillum fulvum</name>
    <name type="common">Rhodospirillum fulvum</name>
    <dbReference type="NCBI Taxonomy" id="1082"/>
    <lineage>
        <taxon>Bacteria</taxon>
        <taxon>Pseudomonadati</taxon>
        <taxon>Pseudomonadota</taxon>
        <taxon>Alphaproteobacteria</taxon>
        <taxon>Rhodospirillales</taxon>
        <taxon>Rhodospirillaceae</taxon>
        <taxon>Magnetospirillum</taxon>
    </lineage>
</organism>
<gene>
    <name evidence="2" type="ORF">SAMN04244559_02231</name>
</gene>
<dbReference type="RefSeq" id="WP_139305572.1">
    <property type="nucleotide sequence ID" value="NZ_FNWO01000008.1"/>
</dbReference>